<dbReference type="RefSeq" id="WP_148902073.1">
    <property type="nucleotide sequence ID" value="NZ_VSZQ01000036.1"/>
</dbReference>
<dbReference type="Pfam" id="PF13560">
    <property type="entry name" value="HTH_31"/>
    <property type="match status" value="1"/>
</dbReference>
<dbReference type="EMBL" id="VSZQ01000036">
    <property type="protein sequence ID" value="TYR64896.1"/>
    <property type="molecule type" value="Genomic_DNA"/>
</dbReference>
<dbReference type="Pfam" id="PF10901">
    <property type="entry name" value="DUF2690"/>
    <property type="match status" value="1"/>
</dbReference>
<dbReference type="SMART" id="SM00530">
    <property type="entry name" value="HTH_XRE"/>
    <property type="match status" value="1"/>
</dbReference>
<feature type="transmembrane region" description="Helical" evidence="2">
    <location>
        <begin position="142"/>
        <end position="163"/>
    </location>
</feature>
<keyword evidence="2" id="KW-1133">Transmembrane helix</keyword>
<reference evidence="4 5" key="1">
    <citation type="submission" date="2019-08" db="EMBL/GenBank/DDBJ databases">
        <title>Draft genome for granaticin producer strain Streptomyces parvus C05.</title>
        <authorList>
            <person name="Gonzalez-Pimentel J.L."/>
        </authorList>
    </citation>
    <scope>NUCLEOTIDE SEQUENCE [LARGE SCALE GENOMIC DNA]</scope>
    <source>
        <strain evidence="4 5">C05</strain>
    </source>
</reference>
<comment type="caution">
    <text evidence="4">The sequence shown here is derived from an EMBL/GenBank/DDBJ whole genome shotgun (WGS) entry which is preliminary data.</text>
</comment>
<dbReference type="InterPro" id="IPR001387">
    <property type="entry name" value="Cro/C1-type_HTH"/>
</dbReference>
<keyword evidence="2" id="KW-0472">Membrane</keyword>
<evidence type="ECO:0000256" key="1">
    <source>
        <dbReference type="SAM" id="MobiDB-lite"/>
    </source>
</evidence>
<name>A0A5D4JJ92_9ACTN</name>
<proteinExistence type="predicted"/>
<dbReference type="SUPFAM" id="SSF47413">
    <property type="entry name" value="lambda repressor-like DNA-binding domains"/>
    <property type="match status" value="1"/>
</dbReference>
<evidence type="ECO:0000313" key="5">
    <source>
        <dbReference type="Proteomes" id="UP000323242"/>
    </source>
</evidence>
<dbReference type="GO" id="GO:0003677">
    <property type="term" value="F:DNA binding"/>
    <property type="evidence" value="ECO:0007669"/>
    <property type="project" value="InterPro"/>
</dbReference>
<keyword evidence="5" id="KW-1185">Reference proteome</keyword>
<dbReference type="InterPro" id="IPR021224">
    <property type="entry name" value="DUF2690"/>
</dbReference>
<dbReference type="AlphaFoldDB" id="A0A5D4JJ92"/>
<dbReference type="Proteomes" id="UP000323242">
    <property type="component" value="Unassembled WGS sequence"/>
</dbReference>
<dbReference type="Gene3D" id="1.10.260.40">
    <property type="entry name" value="lambda repressor-like DNA-binding domains"/>
    <property type="match status" value="1"/>
</dbReference>
<dbReference type="InterPro" id="IPR010982">
    <property type="entry name" value="Lambda_DNA-bd_dom_sf"/>
</dbReference>
<keyword evidence="2" id="KW-0812">Transmembrane</keyword>
<protein>
    <submittedName>
        <fullName evidence="4">DUF2690 domain-containing protein</fullName>
    </submittedName>
</protein>
<evidence type="ECO:0000256" key="2">
    <source>
        <dbReference type="SAM" id="Phobius"/>
    </source>
</evidence>
<feature type="domain" description="HTH cro/C1-type" evidence="3">
    <location>
        <begin position="15"/>
        <end position="70"/>
    </location>
</feature>
<feature type="compositionally biased region" description="Basic and acidic residues" evidence="1">
    <location>
        <begin position="125"/>
        <end position="136"/>
    </location>
</feature>
<sequence>MSAHLPHEREVFARELRRVRQQTGLTLVALAERTTASKSSWQRYLSGAHLPPRGVVRELCELAGRKPGPLLALWELAEASRHRRQPPAESGERPAAADAEEVPEAPTTPPGPAQDVSESTAPATEKPRTEQARDRSVPALRLPAAALSALLALAVVGVALLIWSDRKPEGLKPGCRGADCTGKRSQPNACGIDGSAPLTVAEREFDDRTRVDIRYSEGCEASWARIWFGEIGDRLEVSAPGQETQSVRIADKYDAEGYLSTPMVGGGPGGVQACLVSARADDRRCFSST</sequence>
<evidence type="ECO:0000313" key="4">
    <source>
        <dbReference type="EMBL" id="TYR64896.1"/>
    </source>
</evidence>
<evidence type="ECO:0000259" key="3">
    <source>
        <dbReference type="SMART" id="SM00530"/>
    </source>
</evidence>
<feature type="region of interest" description="Disordered" evidence="1">
    <location>
        <begin position="81"/>
        <end position="136"/>
    </location>
</feature>
<organism evidence="4 5">
    <name type="scientific">Streptomyces parvus</name>
    <dbReference type="NCBI Taxonomy" id="66428"/>
    <lineage>
        <taxon>Bacteria</taxon>
        <taxon>Bacillati</taxon>
        <taxon>Actinomycetota</taxon>
        <taxon>Actinomycetes</taxon>
        <taxon>Kitasatosporales</taxon>
        <taxon>Streptomycetaceae</taxon>
        <taxon>Streptomyces</taxon>
    </lineage>
</organism>
<gene>
    <name evidence="4" type="ORF">FY004_09195</name>
</gene>
<dbReference type="CDD" id="cd00093">
    <property type="entry name" value="HTH_XRE"/>
    <property type="match status" value="1"/>
</dbReference>
<accession>A0A5D4JJ92</accession>